<dbReference type="OrthoDB" id="9816400at2"/>
<organism evidence="4 5">
    <name type="scientific">Microbulbifer thermotolerans</name>
    <dbReference type="NCBI Taxonomy" id="252514"/>
    <lineage>
        <taxon>Bacteria</taxon>
        <taxon>Pseudomonadati</taxon>
        <taxon>Pseudomonadota</taxon>
        <taxon>Gammaproteobacteria</taxon>
        <taxon>Cellvibrionales</taxon>
        <taxon>Microbulbiferaceae</taxon>
        <taxon>Microbulbifer</taxon>
    </lineage>
</organism>
<reference evidence="5" key="1">
    <citation type="submission" date="2016-03" db="EMBL/GenBank/DDBJ databases">
        <authorList>
            <person name="Lee Y.-S."/>
            <person name="Choi Y.-L."/>
        </authorList>
    </citation>
    <scope>NUCLEOTIDE SEQUENCE [LARGE SCALE GENOMIC DNA]</scope>
    <source>
        <strain evidence="5">DAU221</strain>
    </source>
</reference>
<dbReference type="AlphaFoldDB" id="A0A143HIS6"/>
<dbReference type="GeneID" id="76606662"/>
<evidence type="ECO:0000259" key="2">
    <source>
        <dbReference type="Pfam" id="PF20148"/>
    </source>
</evidence>
<dbReference type="Pfam" id="PF20148">
    <property type="entry name" value="DUF6531"/>
    <property type="match status" value="1"/>
</dbReference>
<dbReference type="InterPro" id="IPR006530">
    <property type="entry name" value="YD"/>
</dbReference>
<evidence type="ECO:0000256" key="1">
    <source>
        <dbReference type="ARBA" id="ARBA00022737"/>
    </source>
</evidence>
<keyword evidence="1" id="KW-0677">Repeat</keyword>
<evidence type="ECO:0000313" key="4">
    <source>
        <dbReference type="EMBL" id="AMX01380.1"/>
    </source>
</evidence>
<dbReference type="PANTHER" id="PTHR32305">
    <property type="match status" value="1"/>
</dbReference>
<evidence type="ECO:0008006" key="6">
    <source>
        <dbReference type="Google" id="ProtNLM"/>
    </source>
</evidence>
<protein>
    <recommendedName>
        <fullName evidence="6">YD repeat-containing protein</fullName>
    </recommendedName>
</protein>
<feature type="domain" description="DUF6531" evidence="2">
    <location>
        <begin position="117"/>
        <end position="188"/>
    </location>
</feature>
<dbReference type="Gene3D" id="2.180.10.10">
    <property type="entry name" value="RHS repeat-associated core"/>
    <property type="match status" value="2"/>
</dbReference>
<accession>A0A143HIS6</accession>
<dbReference type="InterPro" id="IPR050708">
    <property type="entry name" value="T6SS_VgrG/RHS"/>
</dbReference>
<keyword evidence="5" id="KW-1185">Reference proteome</keyword>
<dbReference type="EMBL" id="CP014864">
    <property type="protein sequence ID" value="AMX01380.1"/>
    <property type="molecule type" value="Genomic_DNA"/>
</dbReference>
<sequence length="1013" mass="117932">MKSAMDAAEEPAFFIPRLLKTLSPLSIDLAPGDPIAACRLLDSLSNGFQSRVADAPLGSLWPQVPQIIPNSYSLSKANLPALLPIFDSGPVQLISNPGVNADGQQLPPLELSQGVCNHVIASNGEVAFERIDATIPGPFEFHWRRFYRQSNSGDSGLGSGWRHSLSEQLHIREDGAELHTAEGRRIYFKVPAIGHSCYNRYERLLLHRQSLHSYRIIGFDQPQRIFRADGVNSALPLVEIRDQFGNALSIDYRNGLPSKIVSSWGRVVEIHSREGHIEKLINTQAPDSQCELCHYEYDSQLLTKAATERGREHYTYREQQLAAIECNRWGKLLFKYDNQGRCCELQHNERLHTLSWRQSERRCTLRTSGRHPIEWKFNHTGYLVDERQHNMHRRWLYDHYGNLCEEITPDDQRCIYRYDELGRLTRRTRNQVSDRYLYDQRGFLTAILRRDEQLWRFQYNERGCPDKITDPENHVWQCQYSDRGQLIQLKDPEGGSVHFNWDSQAQLQTVQRSDRNWGFEYDHWHRLTALIEDGNTLRSWRYGQAGQLLEATIGDRSFQLEYTEDGQPNALRDNRDQILCWQSDAAGRCRKIQFPGGQIWQLHYDTHGQLHQLETPAGNTIWNYDGFGRVTAREDANGRLRQWHYYPDGRLREYRDSDLRWYFRYADDGTLAQIRNNSGQHCDFRSDRHGRIIQADNTHAFVRFQYDHRDRLIAEHHDSKDADSLTLRHDYDTRGWLKSTSSDCLALTYTLAPSSDLYGVDANGEVILRCETEASAIAWVQGELRSRRSYEYGQMTELSAGPGLSWQFPTEEPLHLSAPEQAVPETKETAILRDKRGSVIRELRADNQREYLYQYDGWGLLASAECGDFKTWFRYDPFGRRLSKLSTHRKSTRQRRVDTRWYSMGLWSEIHVLNNRAEPAIHYIHHPLDQTLLCRWREDAIEHYLTSPEGQPLALFDHEGKRLWVKGEHTEHNTSPGPWRGRGRIGDSETGLYYTLRGYWHPLLKIWINTIHD</sequence>
<dbReference type="Proteomes" id="UP000076077">
    <property type="component" value="Chromosome"/>
</dbReference>
<name>A0A143HIS6_MICTH</name>
<dbReference type="PANTHER" id="PTHR32305:SF15">
    <property type="entry name" value="PROTEIN RHSA-RELATED"/>
    <property type="match status" value="1"/>
</dbReference>
<evidence type="ECO:0000313" key="5">
    <source>
        <dbReference type="Proteomes" id="UP000076077"/>
    </source>
</evidence>
<dbReference type="KEGG" id="mthd:A3224_01200"/>
<dbReference type="InterPro" id="IPR056823">
    <property type="entry name" value="TEN-like_YD-shell"/>
</dbReference>
<evidence type="ECO:0000259" key="3">
    <source>
        <dbReference type="Pfam" id="PF25023"/>
    </source>
</evidence>
<dbReference type="NCBIfam" id="TIGR01643">
    <property type="entry name" value="YD_repeat_2x"/>
    <property type="match status" value="3"/>
</dbReference>
<dbReference type="STRING" id="252514.A3224_01200"/>
<gene>
    <name evidence="4" type="ORF">A3224_01200</name>
</gene>
<dbReference type="InterPro" id="IPR045351">
    <property type="entry name" value="DUF6531"/>
</dbReference>
<dbReference type="RefSeq" id="WP_067150402.1">
    <property type="nucleotide sequence ID" value="NZ_CP014864.1"/>
</dbReference>
<feature type="domain" description="Teneurin-like YD-shell" evidence="3">
    <location>
        <begin position="417"/>
        <end position="572"/>
    </location>
</feature>
<dbReference type="Pfam" id="PF25023">
    <property type="entry name" value="TEN_YD-shell"/>
    <property type="match status" value="1"/>
</dbReference>
<proteinExistence type="predicted"/>